<dbReference type="AlphaFoldDB" id="A0A1F4SV25"/>
<organism evidence="1 2">
    <name type="scientific">candidate division WOR-1 bacterium RIFOXYB2_FULL_37_13</name>
    <dbReference type="NCBI Taxonomy" id="1802579"/>
    <lineage>
        <taxon>Bacteria</taxon>
        <taxon>Bacillati</taxon>
        <taxon>Saganbacteria</taxon>
    </lineage>
</organism>
<sequence length="287" mass="33015">MANRRMLSKIISISEKINSISDFAKLLFTWMIPHSDDFGRMDGTPKKVKALVMPLSKHPIKKFEIALGEMASSGVIYWYTTYNNEVYLQIFNFEDHQTGLDRRTKSKFPDLPSEEEKFFPSENFLEVLRNSSLTKPNLTKLNLTKPNRFSACSNNFSEIVDKWNKAMQGTGIPIIYDLSETREKKLRARLSEPKFEESFDELIKKIKSSEFLLGKTGGWKASFDWVIENDTNYLKVLEGKYSSNALTFSPPPTYKPPEPEGNIPTPEEAKKFIEEIKLKQKELNSCA</sequence>
<evidence type="ECO:0000313" key="1">
    <source>
        <dbReference type="EMBL" id="OGC24285.1"/>
    </source>
</evidence>
<dbReference type="Proteomes" id="UP000178417">
    <property type="component" value="Unassembled WGS sequence"/>
</dbReference>
<reference evidence="1 2" key="1">
    <citation type="journal article" date="2016" name="Nat. Commun.">
        <title>Thousands of microbial genomes shed light on interconnected biogeochemical processes in an aquifer system.</title>
        <authorList>
            <person name="Anantharaman K."/>
            <person name="Brown C.T."/>
            <person name="Hug L.A."/>
            <person name="Sharon I."/>
            <person name="Castelle C.J."/>
            <person name="Probst A.J."/>
            <person name="Thomas B.C."/>
            <person name="Singh A."/>
            <person name="Wilkins M.J."/>
            <person name="Karaoz U."/>
            <person name="Brodie E.L."/>
            <person name="Williams K.H."/>
            <person name="Hubbard S.S."/>
            <person name="Banfield J.F."/>
        </authorList>
    </citation>
    <scope>NUCLEOTIDE SEQUENCE [LARGE SCALE GENOMIC DNA]</scope>
</reference>
<proteinExistence type="predicted"/>
<accession>A0A1F4SV25</accession>
<dbReference type="EMBL" id="MEUB01000010">
    <property type="protein sequence ID" value="OGC24285.1"/>
    <property type="molecule type" value="Genomic_DNA"/>
</dbReference>
<name>A0A1F4SV25_UNCSA</name>
<comment type="caution">
    <text evidence="1">The sequence shown here is derived from an EMBL/GenBank/DDBJ whole genome shotgun (WGS) entry which is preliminary data.</text>
</comment>
<dbReference type="STRING" id="1802579.A2310_08155"/>
<evidence type="ECO:0000313" key="2">
    <source>
        <dbReference type="Proteomes" id="UP000178417"/>
    </source>
</evidence>
<protein>
    <submittedName>
        <fullName evidence="1">Uncharacterized protein</fullName>
    </submittedName>
</protein>
<gene>
    <name evidence="1" type="ORF">A2310_08155</name>
</gene>